<dbReference type="Gene3D" id="1.10.760.10">
    <property type="entry name" value="Cytochrome c-like domain"/>
    <property type="match status" value="1"/>
</dbReference>
<dbReference type="InterPro" id="IPR009056">
    <property type="entry name" value="Cyt_c-like_dom"/>
</dbReference>
<dbReference type="InterPro" id="IPR036909">
    <property type="entry name" value="Cyt_c-like_dom_sf"/>
</dbReference>
<dbReference type="AlphaFoldDB" id="A0AA48RG08"/>
<proteinExistence type="predicted"/>
<keyword evidence="2" id="KW-0479">Metal-binding</keyword>
<dbReference type="Pfam" id="PF00034">
    <property type="entry name" value="Cytochrom_C"/>
    <property type="match status" value="1"/>
</dbReference>
<dbReference type="GO" id="GO:0046872">
    <property type="term" value="F:metal ion binding"/>
    <property type="evidence" value="ECO:0007669"/>
    <property type="project" value="UniProtKB-KW"/>
</dbReference>
<evidence type="ECO:0000256" key="3">
    <source>
        <dbReference type="ARBA" id="ARBA00023004"/>
    </source>
</evidence>
<feature type="region of interest" description="Disordered" evidence="4">
    <location>
        <begin position="53"/>
        <end position="73"/>
    </location>
</feature>
<sequence>MVTGSGAAASLFGMFRFVAPLLLALFCAGAAQADSAQTLRRGEAIARKNCGPCHAIGRSGASPNPKSPPFRDLSRRYPLSNLEEALGEGIVVGHEGLEMPRFQFDSAQVEALLAYLGSIQKR</sequence>
<evidence type="ECO:0000259" key="5">
    <source>
        <dbReference type="PROSITE" id="PS51007"/>
    </source>
</evidence>
<keyword evidence="1" id="KW-0349">Heme</keyword>
<organism evidence="6">
    <name type="scientific">freshwater sediment metagenome</name>
    <dbReference type="NCBI Taxonomy" id="556182"/>
    <lineage>
        <taxon>unclassified sequences</taxon>
        <taxon>metagenomes</taxon>
        <taxon>ecological metagenomes</taxon>
    </lineage>
</organism>
<dbReference type="PROSITE" id="PS51007">
    <property type="entry name" value="CYTC"/>
    <property type="match status" value="1"/>
</dbReference>
<evidence type="ECO:0000256" key="1">
    <source>
        <dbReference type="ARBA" id="ARBA00022617"/>
    </source>
</evidence>
<evidence type="ECO:0000256" key="4">
    <source>
        <dbReference type="SAM" id="MobiDB-lite"/>
    </source>
</evidence>
<feature type="domain" description="Cytochrome c" evidence="5">
    <location>
        <begin position="37"/>
        <end position="120"/>
    </location>
</feature>
<dbReference type="EMBL" id="OY288114">
    <property type="protein sequence ID" value="CAJ0892828.1"/>
    <property type="molecule type" value="Genomic_DNA"/>
</dbReference>
<dbReference type="GO" id="GO:0009055">
    <property type="term" value="F:electron transfer activity"/>
    <property type="evidence" value="ECO:0007669"/>
    <property type="project" value="InterPro"/>
</dbReference>
<dbReference type="SUPFAM" id="SSF46626">
    <property type="entry name" value="Cytochrome c"/>
    <property type="match status" value="1"/>
</dbReference>
<reference evidence="6" key="1">
    <citation type="submission" date="2023-07" db="EMBL/GenBank/DDBJ databases">
        <authorList>
            <person name="Pelsma A.J. K."/>
        </authorList>
    </citation>
    <scope>NUCLEOTIDE SEQUENCE</scope>
</reference>
<accession>A0AA48RG08</accession>
<keyword evidence="3" id="KW-0408">Iron</keyword>
<gene>
    <name evidence="6" type="ORF">AMST5_04253</name>
</gene>
<evidence type="ECO:0000313" key="6">
    <source>
        <dbReference type="EMBL" id="CAJ0892828.1"/>
    </source>
</evidence>
<dbReference type="GO" id="GO:0020037">
    <property type="term" value="F:heme binding"/>
    <property type="evidence" value="ECO:0007669"/>
    <property type="project" value="InterPro"/>
</dbReference>
<protein>
    <recommendedName>
        <fullName evidence="5">Cytochrome c domain-containing protein</fullName>
    </recommendedName>
</protein>
<name>A0AA48RG08_9ZZZZ</name>
<evidence type="ECO:0000256" key="2">
    <source>
        <dbReference type="ARBA" id="ARBA00022723"/>
    </source>
</evidence>